<name>V4RK22_9HYPH</name>
<keyword evidence="3" id="KW-1185">Reference proteome</keyword>
<feature type="compositionally biased region" description="Basic and acidic residues" evidence="1">
    <location>
        <begin position="8"/>
        <end position="60"/>
    </location>
</feature>
<organism evidence="2 3">
    <name type="scientific">Lutibaculum baratangense AMV1</name>
    <dbReference type="NCBI Taxonomy" id="631454"/>
    <lineage>
        <taxon>Bacteria</taxon>
        <taxon>Pseudomonadati</taxon>
        <taxon>Pseudomonadota</taxon>
        <taxon>Alphaproteobacteria</taxon>
        <taxon>Hyphomicrobiales</taxon>
        <taxon>Tepidamorphaceae</taxon>
        <taxon>Lutibaculum</taxon>
    </lineage>
</organism>
<evidence type="ECO:0000256" key="1">
    <source>
        <dbReference type="SAM" id="MobiDB-lite"/>
    </source>
</evidence>
<dbReference type="EMBL" id="AWXZ01000015">
    <property type="protein sequence ID" value="ESR26391.1"/>
    <property type="molecule type" value="Genomic_DNA"/>
</dbReference>
<reference evidence="2 3" key="1">
    <citation type="journal article" date="2014" name="Genome Announc.">
        <title>Draft Genome Sequence of Lutibaculum baratangense Strain AMV1T, Isolated from a Mud Volcano in Andamans, India.</title>
        <authorList>
            <person name="Singh A."/>
            <person name="Sreenivas A."/>
            <person name="Sathyanarayana Reddy G."/>
            <person name="Pinnaka A.K."/>
            <person name="Shivaji S."/>
        </authorList>
    </citation>
    <scope>NUCLEOTIDE SEQUENCE [LARGE SCALE GENOMIC DNA]</scope>
    <source>
        <strain evidence="2 3">AMV1</strain>
    </source>
</reference>
<comment type="caution">
    <text evidence="2">The sequence shown here is derived from an EMBL/GenBank/DDBJ whole genome shotgun (WGS) entry which is preliminary data.</text>
</comment>
<protein>
    <submittedName>
        <fullName evidence="2">Uncharacterized protein</fullName>
    </submittedName>
</protein>
<proteinExistence type="predicted"/>
<dbReference type="Proteomes" id="UP000017819">
    <property type="component" value="Unassembled WGS sequence"/>
</dbReference>
<gene>
    <name evidence="2" type="ORF">N177_0891</name>
</gene>
<sequence>MAPPVEARIMKASEFEPRFNEAEDMSDHIDWSRARRPDLDPKHTRSRDRAQSQDEEAGFR</sequence>
<feature type="region of interest" description="Disordered" evidence="1">
    <location>
        <begin position="1"/>
        <end position="60"/>
    </location>
</feature>
<dbReference type="AlphaFoldDB" id="V4RK22"/>
<dbReference type="STRING" id="631454.N177_0891"/>
<evidence type="ECO:0000313" key="2">
    <source>
        <dbReference type="EMBL" id="ESR26391.1"/>
    </source>
</evidence>
<accession>V4RK22</accession>
<evidence type="ECO:0000313" key="3">
    <source>
        <dbReference type="Proteomes" id="UP000017819"/>
    </source>
</evidence>